<feature type="signal peptide" evidence="1">
    <location>
        <begin position="1"/>
        <end position="37"/>
    </location>
</feature>
<feature type="chain" id="PRO_5045942915" evidence="1">
    <location>
        <begin position="38"/>
        <end position="340"/>
    </location>
</feature>
<keyword evidence="1" id="KW-0732">Signal</keyword>
<dbReference type="CDD" id="cd06325">
    <property type="entry name" value="PBP1_ABC_unchar_transporter"/>
    <property type="match status" value="1"/>
</dbReference>
<comment type="caution">
    <text evidence="2">The sequence shown here is derived from an EMBL/GenBank/DDBJ whole genome shotgun (WGS) entry which is preliminary data.</text>
</comment>
<dbReference type="InterPro" id="IPR007487">
    <property type="entry name" value="ABC_transpt-TYRBP-like"/>
</dbReference>
<name>A0ABP8ACT9_9MICO</name>
<organism evidence="2 3">
    <name type="scientific">Gryllotalpicola koreensis</name>
    <dbReference type="NCBI Taxonomy" id="993086"/>
    <lineage>
        <taxon>Bacteria</taxon>
        <taxon>Bacillati</taxon>
        <taxon>Actinomycetota</taxon>
        <taxon>Actinomycetes</taxon>
        <taxon>Micrococcales</taxon>
        <taxon>Microbacteriaceae</taxon>
        <taxon>Gryllotalpicola</taxon>
    </lineage>
</organism>
<sequence>MAHPALRNRSVRRLGTALIAAAIALGLTACNASTAPAASTSTSTSTKTLKIGVFQIAEASVLDEIATSFESELTAKLAPTKVTFDTQNAQGDQSLIASIASTMASSDDDAFAVIGTPAVIAMAQKVSDKPIFALAMGDPVGSGVADSLDKPGRNVTGSVDYVDPALLLKPLMEISPDVTRLGTVYDPSNENLTVWVKALKKAAKAYPGLKIVEATITGSGDVSTAARSLVGRVDAELIGPDATVLAAADAVGAAAASNGIPVYLSGGDATVSGVFASIGPDYSVSGKLGADVAAKVLDGADAAKTPFAKPTGVLINVNKATMGKLGITLPSDLAKTATVQ</sequence>
<protein>
    <submittedName>
        <fullName evidence="2">ABC transporter substrate-binding protein</fullName>
    </submittedName>
</protein>
<evidence type="ECO:0000313" key="3">
    <source>
        <dbReference type="Proteomes" id="UP001501079"/>
    </source>
</evidence>
<dbReference type="EMBL" id="BAABBW010000007">
    <property type="protein sequence ID" value="GAA4181688.1"/>
    <property type="molecule type" value="Genomic_DNA"/>
</dbReference>
<dbReference type="InterPro" id="IPR028082">
    <property type="entry name" value="Peripla_BP_I"/>
</dbReference>
<keyword evidence="3" id="KW-1185">Reference proteome</keyword>
<evidence type="ECO:0000256" key="1">
    <source>
        <dbReference type="SAM" id="SignalP"/>
    </source>
</evidence>
<dbReference type="Gene3D" id="3.40.50.2300">
    <property type="match status" value="2"/>
</dbReference>
<dbReference type="Pfam" id="PF04392">
    <property type="entry name" value="ABC_sub_bind"/>
    <property type="match status" value="1"/>
</dbReference>
<proteinExistence type="predicted"/>
<dbReference type="PROSITE" id="PS51257">
    <property type="entry name" value="PROKAR_LIPOPROTEIN"/>
    <property type="match status" value="1"/>
</dbReference>
<dbReference type="RefSeq" id="WP_344757323.1">
    <property type="nucleotide sequence ID" value="NZ_BAABBW010000007.1"/>
</dbReference>
<gene>
    <name evidence="2" type="ORF">GCM10022287_37360</name>
</gene>
<dbReference type="Proteomes" id="UP001501079">
    <property type="component" value="Unassembled WGS sequence"/>
</dbReference>
<accession>A0ABP8ACT9</accession>
<dbReference type="SUPFAM" id="SSF53822">
    <property type="entry name" value="Periplasmic binding protein-like I"/>
    <property type="match status" value="1"/>
</dbReference>
<dbReference type="PANTHER" id="PTHR35271:SF1">
    <property type="entry name" value="ABC TRANSPORTER, SUBSTRATE-BINDING LIPOPROTEIN"/>
    <property type="match status" value="1"/>
</dbReference>
<dbReference type="PANTHER" id="PTHR35271">
    <property type="entry name" value="ABC TRANSPORTER, SUBSTRATE-BINDING LIPOPROTEIN-RELATED"/>
    <property type="match status" value="1"/>
</dbReference>
<evidence type="ECO:0000313" key="2">
    <source>
        <dbReference type="EMBL" id="GAA4181688.1"/>
    </source>
</evidence>
<reference evidence="3" key="1">
    <citation type="journal article" date="2019" name="Int. J. Syst. Evol. Microbiol.">
        <title>The Global Catalogue of Microorganisms (GCM) 10K type strain sequencing project: providing services to taxonomists for standard genome sequencing and annotation.</title>
        <authorList>
            <consortium name="The Broad Institute Genomics Platform"/>
            <consortium name="The Broad Institute Genome Sequencing Center for Infectious Disease"/>
            <person name="Wu L."/>
            <person name="Ma J."/>
        </authorList>
    </citation>
    <scope>NUCLEOTIDE SEQUENCE [LARGE SCALE GENOMIC DNA]</scope>
    <source>
        <strain evidence="3">JCM 17591</strain>
    </source>
</reference>